<dbReference type="InterPro" id="IPR038765">
    <property type="entry name" value="Papain-like_cys_pep_sf"/>
</dbReference>
<keyword evidence="3" id="KW-1185">Reference proteome</keyword>
<dbReference type="SUPFAM" id="SSF54001">
    <property type="entry name" value="Cysteine proteinases"/>
    <property type="match status" value="1"/>
</dbReference>
<dbReference type="eggNOG" id="COG4870">
    <property type="taxonomic scope" value="Bacteria"/>
</dbReference>
<dbReference type="STRING" id="404380.Gbem_3867"/>
<dbReference type="AlphaFoldDB" id="B5EFA4"/>
<feature type="domain" description="Peptidase C1A papain C-terminal" evidence="1">
    <location>
        <begin position="50"/>
        <end position="231"/>
    </location>
</feature>
<dbReference type="HOGENOM" id="CLU_013107_0_0_7"/>
<reference evidence="2 3" key="1">
    <citation type="submission" date="2008-07" db="EMBL/GenBank/DDBJ databases">
        <title>Complete sequence of Geobacter bemidjiensis BEM.</title>
        <authorList>
            <consortium name="US DOE Joint Genome Institute"/>
            <person name="Lucas S."/>
            <person name="Copeland A."/>
            <person name="Lapidus A."/>
            <person name="Glavina del Rio T."/>
            <person name="Dalin E."/>
            <person name="Tice H."/>
            <person name="Bruce D."/>
            <person name="Goodwin L."/>
            <person name="Pitluck S."/>
            <person name="Kiss H."/>
            <person name="Brettin T."/>
            <person name="Detter J.C."/>
            <person name="Han C."/>
            <person name="Kuske C.R."/>
            <person name="Schmutz J."/>
            <person name="Larimer F."/>
            <person name="Land M."/>
            <person name="Hauser L."/>
            <person name="Kyrpides N."/>
            <person name="Lykidis A."/>
            <person name="Lovley D."/>
            <person name="Richardson P."/>
        </authorList>
    </citation>
    <scope>NUCLEOTIDE SEQUENCE [LARGE SCALE GENOMIC DNA]</scope>
    <source>
        <strain evidence="3">ATCC BAA-1014 / DSM 16622 / JCM 12645 / Bem</strain>
    </source>
</reference>
<sequence length="640" mass="70735">MSKPKLVTKDGRKLYVRPDTLDFRDRMFVPTLLEVPMRMELESYLEYEVPILDQGTEGACTGFGLATNVNYLLRKRRVIPDTVSVSPWMLYQLAKRYDEWPGENYEGSSARGAMKGWHKHGVCATGLCEKGGRLSEEALKDAPKRSLGAYFRVNHKDLVAMHSALAEVGILFATSSVHSGWENVGSDGVIKRSDTVIGGHAFAIVGYDEDGFWMQNSWGKDWGKGGFARIGYDDWLANGDDAWVARLGVPMNLHAPESTAIGSSAAISHSGAYSSTELRRHIVSIGNNGVLRPGGSYGTTRHDVEDIFARDFPALTAGWNKKRLLLYAHGGLVDEASAVQRVAEYCTQLLKAEIYPLAFIWHSDMFTTICNILTDAMHKRRSEGFLDDSKDFMLDRLDDALEPVARLAGKPLWSEMKQNALAAGTAEEGGARLALEQIKRLPADVEIHLVGHSAGSVFHAPVVEGLAKMGRPIKSCTLWAPACTTALFKQSYLPSIDCGHIGCFTLFTLNDKAEQCDNCARIYNKSLLYLVSNAFEAEPHIPLFKDGVPLLGLERCIESDSRLSDLFSAKKADWVRAPNDLKDSPCDYSTARHHGDFDDDQATVKATLARMLGGKAELKGEFRFEVTKSSSRQRRANISR</sequence>
<evidence type="ECO:0000313" key="3">
    <source>
        <dbReference type="Proteomes" id="UP000008825"/>
    </source>
</evidence>
<name>B5EFA4_CITBB</name>
<dbReference type="GO" id="GO:0008234">
    <property type="term" value="F:cysteine-type peptidase activity"/>
    <property type="evidence" value="ECO:0007669"/>
    <property type="project" value="InterPro"/>
</dbReference>
<dbReference type="Gene3D" id="3.90.70.10">
    <property type="entry name" value="Cysteine proteinases"/>
    <property type="match status" value="1"/>
</dbReference>
<dbReference type="RefSeq" id="WP_012532295.1">
    <property type="nucleotide sequence ID" value="NC_011146.1"/>
</dbReference>
<dbReference type="GO" id="GO:0006508">
    <property type="term" value="P:proteolysis"/>
    <property type="evidence" value="ECO:0007669"/>
    <property type="project" value="InterPro"/>
</dbReference>
<accession>B5EFA4</accession>
<organism evidence="2 3">
    <name type="scientific">Citrifermentans bemidjiense (strain ATCC BAA-1014 / DSM 16622 / JCM 12645 / Bem)</name>
    <name type="common">Geobacter bemidjiensis</name>
    <dbReference type="NCBI Taxonomy" id="404380"/>
    <lineage>
        <taxon>Bacteria</taxon>
        <taxon>Pseudomonadati</taxon>
        <taxon>Thermodesulfobacteriota</taxon>
        <taxon>Desulfuromonadia</taxon>
        <taxon>Geobacterales</taxon>
        <taxon>Geobacteraceae</taxon>
        <taxon>Citrifermentans</taxon>
    </lineage>
</organism>
<dbReference type="OrthoDB" id="5318987at2"/>
<reference evidence="2 3" key="2">
    <citation type="journal article" date="2010" name="BMC Genomics">
        <title>The genome of Geobacter bemidjiensis, exemplar for the subsurface clade of Geobacter species that predominate in Fe(III)-reducing subsurface environments.</title>
        <authorList>
            <person name="Aklujkar M."/>
            <person name="Young N.D."/>
            <person name="Holmes D."/>
            <person name="Chavan M."/>
            <person name="Risso C."/>
            <person name="Kiss H.E."/>
            <person name="Han C.S."/>
            <person name="Land M.L."/>
            <person name="Lovley D.R."/>
        </authorList>
    </citation>
    <scope>NUCLEOTIDE SEQUENCE [LARGE SCALE GENOMIC DNA]</scope>
    <source>
        <strain evidence="3">ATCC BAA-1014 / DSM 16622 / JCM 12645 / Bem</strain>
    </source>
</reference>
<dbReference type="InterPro" id="IPR000668">
    <property type="entry name" value="Peptidase_C1A_C"/>
</dbReference>
<dbReference type="KEGG" id="gbm:Gbem_3867"/>
<dbReference type="CDD" id="cd02619">
    <property type="entry name" value="Peptidase_C1"/>
    <property type="match status" value="1"/>
</dbReference>
<evidence type="ECO:0000259" key="1">
    <source>
        <dbReference type="Pfam" id="PF00112"/>
    </source>
</evidence>
<dbReference type="Proteomes" id="UP000008825">
    <property type="component" value="Chromosome"/>
</dbReference>
<dbReference type="EMBL" id="CP001124">
    <property type="protein sequence ID" value="ACH40859.1"/>
    <property type="molecule type" value="Genomic_DNA"/>
</dbReference>
<protein>
    <submittedName>
        <fullName evidence="2">C1 family peptidase domain protein</fullName>
    </submittedName>
</protein>
<evidence type="ECO:0000313" key="2">
    <source>
        <dbReference type="EMBL" id="ACH40859.1"/>
    </source>
</evidence>
<proteinExistence type="predicted"/>
<gene>
    <name evidence="2" type="ordered locus">Gbem_3867</name>
</gene>
<dbReference type="Pfam" id="PF00112">
    <property type="entry name" value="Peptidase_C1"/>
    <property type="match status" value="1"/>
</dbReference>